<dbReference type="RefSeq" id="WP_386099781.1">
    <property type="nucleotide sequence ID" value="NZ_JBHSAT010000004.1"/>
</dbReference>
<sequence length="135" mass="15747">MRLFKGISSIWIIVLVSCQSNDTLTGNFACCYNGLYGELYFKADSMFLVTGMETFSGWNKFTIKNDTIYHLTFTIPKPTKAKINFIDDNRFELKYAEDSTAMIFSRLQEPTNLERNINLYLKNFRKRRDALDCGY</sequence>
<name>A0ABV8AH84_9FLAO</name>
<reference evidence="2" key="1">
    <citation type="journal article" date="2019" name="Int. J. Syst. Evol. Microbiol.">
        <title>The Global Catalogue of Microorganisms (GCM) 10K type strain sequencing project: providing services to taxonomists for standard genome sequencing and annotation.</title>
        <authorList>
            <consortium name="The Broad Institute Genomics Platform"/>
            <consortium name="The Broad Institute Genome Sequencing Center for Infectious Disease"/>
            <person name="Wu L."/>
            <person name="Ma J."/>
        </authorList>
    </citation>
    <scope>NUCLEOTIDE SEQUENCE [LARGE SCALE GENOMIC DNA]</scope>
    <source>
        <strain evidence="2">CECT 8979</strain>
    </source>
</reference>
<gene>
    <name evidence="1" type="ORF">ACFOSX_09460</name>
</gene>
<evidence type="ECO:0008006" key="3">
    <source>
        <dbReference type="Google" id="ProtNLM"/>
    </source>
</evidence>
<comment type="caution">
    <text evidence="1">The sequence shown here is derived from an EMBL/GenBank/DDBJ whole genome shotgun (WGS) entry which is preliminary data.</text>
</comment>
<accession>A0ABV8AH84</accession>
<evidence type="ECO:0000313" key="1">
    <source>
        <dbReference type="EMBL" id="MFC3877457.1"/>
    </source>
</evidence>
<keyword evidence="2" id="KW-1185">Reference proteome</keyword>
<organism evidence="1 2">
    <name type="scientific">Winogradskyella maritima</name>
    <dbReference type="NCBI Taxonomy" id="1517766"/>
    <lineage>
        <taxon>Bacteria</taxon>
        <taxon>Pseudomonadati</taxon>
        <taxon>Bacteroidota</taxon>
        <taxon>Flavobacteriia</taxon>
        <taxon>Flavobacteriales</taxon>
        <taxon>Flavobacteriaceae</taxon>
        <taxon>Winogradskyella</taxon>
    </lineage>
</organism>
<dbReference type="PROSITE" id="PS51257">
    <property type="entry name" value="PROKAR_LIPOPROTEIN"/>
    <property type="match status" value="1"/>
</dbReference>
<proteinExistence type="predicted"/>
<dbReference type="EMBL" id="JBHSAT010000004">
    <property type="protein sequence ID" value="MFC3877457.1"/>
    <property type="molecule type" value="Genomic_DNA"/>
</dbReference>
<evidence type="ECO:0000313" key="2">
    <source>
        <dbReference type="Proteomes" id="UP001595812"/>
    </source>
</evidence>
<dbReference type="Proteomes" id="UP001595812">
    <property type="component" value="Unassembled WGS sequence"/>
</dbReference>
<protein>
    <recommendedName>
        <fullName evidence="3">DUF4369 domain-containing protein</fullName>
    </recommendedName>
</protein>